<evidence type="ECO:0000256" key="2">
    <source>
        <dbReference type="RuleBase" id="RU000363"/>
    </source>
</evidence>
<dbReference type="InParanoid" id="A0A1S3H3P2"/>
<dbReference type="PRINTS" id="PR00081">
    <property type="entry name" value="GDHRDH"/>
</dbReference>
<keyword evidence="1" id="KW-0560">Oxidoreductase</keyword>
<dbReference type="PRINTS" id="PR00080">
    <property type="entry name" value="SDRFAMILY"/>
</dbReference>
<dbReference type="InterPro" id="IPR036291">
    <property type="entry name" value="NAD(P)-bd_dom_sf"/>
</dbReference>
<dbReference type="Gene3D" id="3.40.50.720">
    <property type="entry name" value="NAD(P)-binding Rossmann-like Domain"/>
    <property type="match status" value="1"/>
</dbReference>
<gene>
    <name evidence="4" type="primary">LOC106151736</name>
</gene>
<proteinExistence type="inferred from homology"/>
<dbReference type="PANTHER" id="PTHR43975:SF2">
    <property type="entry name" value="EG:BACR7A4.14 PROTEIN-RELATED"/>
    <property type="match status" value="1"/>
</dbReference>
<dbReference type="InterPro" id="IPR002347">
    <property type="entry name" value="SDR_fam"/>
</dbReference>
<keyword evidence="3" id="KW-1185">Reference proteome</keyword>
<dbReference type="RefSeq" id="XP_013380577.1">
    <property type="nucleotide sequence ID" value="XM_013525123.1"/>
</dbReference>
<dbReference type="InterPro" id="IPR020904">
    <property type="entry name" value="Sc_DH/Rdtase_CS"/>
</dbReference>
<reference evidence="4" key="1">
    <citation type="submission" date="2025-08" db="UniProtKB">
        <authorList>
            <consortium name="RefSeq"/>
        </authorList>
    </citation>
    <scope>IDENTIFICATION</scope>
    <source>
        <tissue evidence="4">Gonads</tissue>
    </source>
</reference>
<dbReference type="Pfam" id="PF00106">
    <property type="entry name" value="adh_short"/>
    <property type="match status" value="1"/>
</dbReference>
<dbReference type="Proteomes" id="UP000085678">
    <property type="component" value="Unplaced"/>
</dbReference>
<dbReference type="OrthoDB" id="47007at2759"/>
<dbReference type="PANTHER" id="PTHR43975">
    <property type="entry name" value="ZGC:101858"/>
    <property type="match status" value="1"/>
</dbReference>
<dbReference type="GO" id="GO:0016491">
    <property type="term" value="F:oxidoreductase activity"/>
    <property type="evidence" value="ECO:0007669"/>
    <property type="project" value="UniProtKB-KW"/>
</dbReference>
<dbReference type="STRING" id="7574.A0A1S3H3P2"/>
<dbReference type="GeneID" id="106151736"/>
<dbReference type="SUPFAM" id="SSF51735">
    <property type="entry name" value="NAD(P)-binding Rossmann-fold domains"/>
    <property type="match status" value="1"/>
</dbReference>
<comment type="similarity">
    <text evidence="2">Belongs to the short-chain dehydrogenases/reductases (SDR) family.</text>
</comment>
<sequence>MDNLQKTSQMCEEQGLAKEKILMVGGDVTDDAAMRELVEKTIDYYGQLDVLVNCAGVLMYDTCESIKIEDYDNLMNINCRSVVYLCNLAIPHLIKTKGCIVNVPSVCGLRAFPQVMSYCMSKAALDQYTRCAALELAPKQVRVNAVNPGVIETVILKRAGMSEGEYMLSLLSIAKPPMPWDDLGQWMKWPNASVSWLPTTPRL</sequence>
<dbReference type="KEGG" id="lak:106151736"/>
<evidence type="ECO:0000313" key="3">
    <source>
        <dbReference type="Proteomes" id="UP000085678"/>
    </source>
</evidence>
<dbReference type="PROSITE" id="PS00061">
    <property type="entry name" value="ADH_SHORT"/>
    <property type="match status" value="1"/>
</dbReference>
<evidence type="ECO:0000256" key="1">
    <source>
        <dbReference type="ARBA" id="ARBA00023002"/>
    </source>
</evidence>
<protein>
    <submittedName>
        <fullName evidence="4">Uncharacterized protein LOC106151736 isoform X1</fullName>
    </submittedName>
</protein>
<dbReference type="AlphaFoldDB" id="A0A1S3H3P2"/>
<accession>A0A1S3H3P2</accession>
<organism evidence="3 4">
    <name type="scientific">Lingula anatina</name>
    <name type="common">Brachiopod</name>
    <name type="synonym">Lingula unguis</name>
    <dbReference type="NCBI Taxonomy" id="7574"/>
    <lineage>
        <taxon>Eukaryota</taxon>
        <taxon>Metazoa</taxon>
        <taxon>Spiralia</taxon>
        <taxon>Lophotrochozoa</taxon>
        <taxon>Brachiopoda</taxon>
        <taxon>Linguliformea</taxon>
        <taxon>Lingulata</taxon>
        <taxon>Lingulida</taxon>
        <taxon>Linguloidea</taxon>
        <taxon>Lingulidae</taxon>
        <taxon>Lingula</taxon>
    </lineage>
</organism>
<name>A0A1S3H3P2_LINAN</name>
<evidence type="ECO:0000313" key="4">
    <source>
        <dbReference type="RefSeq" id="XP_013380577.1"/>
    </source>
</evidence>